<organism evidence="2 3">
    <name type="scientific">Allacma fusca</name>
    <dbReference type="NCBI Taxonomy" id="39272"/>
    <lineage>
        <taxon>Eukaryota</taxon>
        <taxon>Metazoa</taxon>
        <taxon>Ecdysozoa</taxon>
        <taxon>Arthropoda</taxon>
        <taxon>Hexapoda</taxon>
        <taxon>Collembola</taxon>
        <taxon>Symphypleona</taxon>
        <taxon>Sminthuridae</taxon>
        <taxon>Allacma</taxon>
    </lineage>
</organism>
<evidence type="ECO:0000313" key="3">
    <source>
        <dbReference type="Proteomes" id="UP000708208"/>
    </source>
</evidence>
<comment type="caution">
    <text evidence="2">The sequence shown here is derived from an EMBL/GenBank/DDBJ whole genome shotgun (WGS) entry which is preliminary data.</text>
</comment>
<feature type="region of interest" description="Disordered" evidence="1">
    <location>
        <begin position="1"/>
        <end position="36"/>
    </location>
</feature>
<feature type="compositionally biased region" description="Polar residues" evidence="1">
    <location>
        <begin position="112"/>
        <end position="124"/>
    </location>
</feature>
<reference evidence="2" key="1">
    <citation type="submission" date="2021-06" db="EMBL/GenBank/DDBJ databases">
        <authorList>
            <person name="Hodson N. C."/>
            <person name="Mongue J. A."/>
            <person name="Jaron S. K."/>
        </authorList>
    </citation>
    <scope>NUCLEOTIDE SEQUENCE</scope>
</reference>
<dbReference type="AlphaFoldDB" id="A0A8J2PHI8"/>
<evidence type="ECO:0000313" key="2">
    <source>
        <dbReference type="EMBL" id="CAG7821969.1"/>
    </source>
</evidence>
<feature type="compositionally biased region" description="Basic and acidic residues" evidence="1">
    <location>
        <begin position="142"/>
        <end position="164"/>
    </location>
</feature>
<sequence>LKDSSITPPPPPAPRSTPEPPAKPSTNQVAGNLPETILKFMETIPPHTPQNVLSESVINFIDKLPSSGGDASTKDNKPPQIEKPSTAVVTSYLIEGEKVPLFYETCTTTASSEMTISESQTTTYYPDLVPEPPPEICYTPKIPEESFKKSHVSEKVKQLEEQQRRMSNPEIPGSVRILPPEPSPPPTVRDTPTFLRKTAPTPPPKPKSVSVTPEPTLPNPLLNLEPFPFKPENIASQPKSKPPPPPKPKKFVPGEFRESDYESDFE</sequence>
<feature type="compositionally biased region" description="Pro residues" evidence="1">
    <location>
        <begin position="7"/>
        <end position="23"/>
    </location>
</feature>
<feature type="region of interest" description="Disordered" evidence="1">
    <location>
        <begin position="112"/>
        <end position="266"/>
    </location>
</feature>
<dbReference type="Proteomes" id="UP000708208">
    <property type="component" value="Unassembled WGS sequence"/>
</dbReference>
<keyword evidence="3" id="KW-1185">Reference proteome</keyword>
<proteinExistence type="predicted"/>
<evidence type="ECO:0000256" key="1">
    <source>
        <dbReference type="SAM" id="MobiDB-lite"/>
    </source>
</evidence>
<dbReference type="EMBL" id="CAJVCH010524997">
    <property type="protein sequence ID" value="CAG7821969.1"/>
    <property type="molecule type" value="Genomic_DNA"/>
</dbReference>
<feature type="compositionally biased region" description="Low complexity" evidence="1">
    <location>
        <begin position="207"/>
        <end position="227"/>
    </location>
</feature>
<feature type="non-terminal residue" evidence="2">
    <location>
        <position position="1"/>
    </location>
</feature>
<gene>
    <name evidence="2" type="ORF">AFUS01_LOCUS32268</name>
</gene>
<feature type="region of interest" description="Disordered" evidence="1">
    <location>
        <begin position="62"/>
        <end position="82"/>
    </location>
</feature>
<feature type="non-terminal residue" evidence="2">
    <location>
        <position position="266"/>
    </location>
</feature>
<name>A0A8J2PHI8_9HEXA</name>
<accession>A0A8J2PHI8</accession>
<protein>
    <submittedName>
        <fullName evidence="2">Uncharacterized protein</fullName>
    </submittedName>
</protein>